<dbReference type="AlphaFoldDB" id="A0A5P1EAX0"/>
<reference evidence="3" key="1">
    <citation type="journal article" date="2017" name="Nat. Commun.">
        <title>The asparagus genome sheds light on the origin and evolution of a young Y chromosome.</title>
        <authorList>
            <person name="Harkess A."/>
            <person name="Zhou J."/>
            <person name="Xu C."/>
            <person name="Bowers J.E."/>
            <person name="Van der Hulst R."/>
            <person name="Ayyampalayam S."/>
            <person name="Mercati F."/>
            <person name="Riccardi P."/>
            <person name="McKain M.R."/>
            <person name="Kakrana A."/>
            <person name="Tang H."/>
            <person name="Ray J."/>
            <person name="Groenendijk J."/>
            <person name="Arikit S."/>
            <person name="Mathioni S.M."/>
            <person name="Nakano M."/>
            <person name="Shan H."/>
            <person name="Telgmann-Rauber A."/>
            <person name="Kanno A."/>
            <person name="Yue Z."/>
            <person name="Chen H."/>
            <person name="Li W."/>
            <person name="Chen Y."/>
            <person name="Xu X."/>
            <person name="Zhang Y."/>
            <person name="Luo S."/>
            <person name="Chen H."/>
            <person name="Gao J."/>
            <person name="Mao Z."/>
            <person name="Pires J.C."/>
            <person name="Luo M."/>
            <person name="Kudrna D."/>
            <person name="Wing R.A."/>
            <person name="Meyers B.C."/>
            <person name="Yi K."/>
            <person name="Kong H."/>
            <person name="Lavrijsen P."/>
            <person name="Sunseri F."/>
            <person name="Falavigna A."/>
            <person name="Ye Y."/>
            <person name="Leebens-Mack J.H."/>
            <person name="Chen G."/>
        </authorList>
    </citation>
    <scope>NUCLEOTIDE SEQUENCE [LARGE SCALE GENOMIC DNA]</scope>
    <source>
        <strain evidence="3">cv. DH0086</strain>
    </source>
</reference>
<dbReference type="InterPro" id="IPR037665">
    <property type="entry name" value="Nucleoporin_S59-like"/>
</dbReference>
<dbReference type="Gene3D" id="1.10.10.2360">
    <property type="match status" value="1"/>
</dbReference>
<dbReference type="GO" id="GO:0034398">
    <property type="term" value="P:telomere tethering at nuclear periphery"/>
    <property type="evidence" value="ECO:0007669"/>
    <property type="project" value="TreeGrafter"/>
</dbReference>
<dbReference type="GO" id="GO:0003723">
    <property type="term" value="F:RNA binding"/>
    <property type="evidence" value="ECO:0007669"/>
    <property type="project" value="TreeGrafter"/>
</dbReference>
<dbReference type="GO" id="GO:0008139">
    <property type="term" value="F:nuclear localization sequence binding"/>
    <property type="evidence" value="ECO:0007669"/>
    <property type="project" value="TreeGrafter"/>
</dbReference>
<gene>
    <name evidence="2" type="ORF">A4U43_C07F10470</name>
</gene>
<feature type="region of interest" description="Disordered" evidence="1">
    <location>
        <begin position="125"/>
        <end position="153"/>
    </location>
</feature>
<dbReference type="PANTHER" id="PTHR23198:SF6">
    <property type="entry name" value="NUCLEAR PORE COMPLEX PROTEIN NUP98-NUP96"/>
    <property type="match status" value="1"/>
</dbReference>
<dbReference type="Proteomes" id="UP000243459">
    <property type="component" value="Chromosome 7"/>
</dbReference>
<dbReference type="PANTHER" id="PTHR23198">
    <property type="entry name" value="NUCLEOPORIN"/>
    <property type="match status" value="1"/>
</dbReference>
<dbReference type="GO" id="GO:0000973">
    <property type="term" value="P:post-transcriptional tethering of RNA polymerase II gene DNA at nuclear periphery"/>
    <property type="evidence" value="ECO:0007669"/>
    <property type="project" value="TreeGrafter"/>
</dbReference>
<name>A0A5P1EAX0_ASPOF</name>
<evidence type="ECO:0000313" key="3">
    <source>
        <dbReference type="Proteomes" id="UP000243459"/>
    </source>
</evidence>
<feature type="compositionally biased region" description="Polar residues" evidence="1">
    <location>
        <begin position="129"/>
        <end position="151"/>
    </location>
</feature>
<dbReference type="EMBL" id="CM007387">
    <property type="protein sequence ID" value="ONK63012.1"/>
    <property type="molecule type" value="Genomic_DNA"/>
</dbReference>
<dbReference type="GO" id="GO:0006606">
    <property type="term" value="P:protein import into nucleus"/>
    <property type="evidence" value="ECO:0007669"/>
    <property type="project" value="TreeGrafter"/>
</dbReference>
<dbReference type="GO" id="GO:0017056">
    <property type="term" value="F:structural constituent of nuclear pore"/>
    <property type="evidence" value="ECO:0007669"/>
    <property type="project" value="TreeGrafter"/>
</dbReference>
<evidence type="ECO:0000313" key="2">
    <source>
        <dbReference type="EMBL" id="ONK63012.1"/>
    </source>
</evidence>
<organism evidence="2 3">
    <name type="scientific">Asparagus officinalis</name>
    <name type="common">Garden asparagus</name>
    <dbReference type="NCBI Taxonomy" id="4686"/>
    <lineage>
        <taxon>Eukaryota</taxon>
        <taxon>Viridiplantae</taxon>
        <taxon>Streptophyta</taxon>
        <taxon>Embryophyta</taxon>
        <taxon>Tracheophyta</taxon>
        <taxon>Spermatophyta</taxon>
        <taxon>Magnoliopsida</taxon>
        <taxon>Liliopsida</taxon>
        <taxon>Asparagales</taxon>
        <taxon>Asparagaceae</taxon>
        <taxon>Asparagoideae</taxon>
        <taxon>Asparagus</taxon>
    </lineage>
</organism>
<evidence type="ECO:0000256" key="1">
    <source>
        <dbReference type="SAM" id="MobiDB-lite"/>
    </source>
</evidence>
<sequence length="244" mass="27100">MTKSAFGTPSTPAFGTSSFGGSSQYGQHTSFGNFGSTSTGSTLVQTQPKFLDRRLRLVHLHHLLVVKDLELRHETLASRTPPMVLKQQISHLVFNKGVSISMMPVYIDKSHEELRWLDYQCGDKGGPNSAGQHGTTGSFPSPEKVSSSGNPSAPKGLLARLLLRSRCQEEYPVYQLQGTCLQENPPGNACMREKKLNSVSNGHLHKLTNSLYIKFKVYEHRDDIETLMPKLSNTKHYTEPRSLS</sequence>
<keyword evidence="3" id="KW-1185">Reference proteome</keyword>
<dbReference type="Gramene" id="ONK63012">
    <property type="protein sequence ID" value="ONK63012"/>
    <property type="gene ID" value="A4U43_C07F10470"/>
</dbReference>
<dbReference type="GO" id="GO:0044614">
    <property type="term" value="C:nuclear pore cytoplasmic filaments"/>
    <property type="evidence" value="ECO:0007669"/>
    <property type="project" value="TreeGrafter"/>
</dbReference>
<proteinExistence type="predicted"/>
<protein>
    <submittedName>
        <fullName evidence="2">Uncharacterized protein</fullName>
    </submittedName>
</protein>
<accession>A0A5P1EAX0</accession>
<dbReference type="GO" id="GO:0006405">
    <property type="term" value="P:RNA export from nucleus"/>
    <property type="evidence" value="ECO:0007669"/>
    <property type="project" value="TreeGrafter"/>
</dbReference>